<dbReference type="Proteomes" id="UP000324701">
    <property type="component" value="Unassembled WGS sequence"/>
</dbReference>
<keyword evidence="1" id="KW-0001">2Fe-2S</keyword>
<proteinExistence type="predicted"/>
<dbReference type="EMBL" id="VTZN01000122">
    <property type="protein sequence ID" value="KAA1248911.1"/>
    <property type="molecule type" value="Genomic_DNA"/>
</dbReference>
<keyword evidence="7" id="KW-1185">Reference proteome</keyword>
<dbReference type="OrthoDB" id="3855487at2"/>
<dbReference type="InterPro" id="IPR042216">
    <property type="entry name" value="MitoNEET_CISD"/>
</dbReference>
<dbReference type="InterPro" id="IPR018967">
    <property type="entry name" value="FeS-contain_CDGSH-typ"/>
</dbReference>
<sequence length="74" mass="7970">MTTTRVQVVPNGPVLVSGPVRIETPGGGVVESDRFMVAICTCRRSKEYPLCDTSHRRCRSARRATAQGNAAHGT</sequence>
<evidence type="ECO:0000256" key="1">
    <source>
        <dbReference type="ARBA" id="ARBA00022714"/>
    </source>
</evidence>
<evidence type="ECO:0000313" key="6">
    <source>
        <dbReference type="EMBL" id="KAA1248911.1"/>
    </source>
</evidence>
<comment type="caution">
    <text evidence="6">The sequence shown here is derived from an EMBL/GenBank/DDBJ whole genome shotgun (WGS) entry which is preliminary data.</text>
</comment>
<keyword evidence="2" id="KW-0479">Metal-binding</keyword>
<dbReference type="Gene3D" id="3.40.5.90">
    <property type="entry name" value="CDGSH iron-sulfur domain, mitoNEET-type"/>
    <property type="match status" value="1"/>
</dbReference>
<gene>
    <name evidence="6" type="ORF">F0Q45_17945</name>
</gene>
<dbReference type="RefSeq" id="WP_149655223.1">
    <property type="nucleotide sequence ID" value="NZ_VTZN01000122.1"/>
</dbReference>
<evidence type="ECO:0000256" key="2">
    <source>
        <dbReference type="ARBA" id="ARBA00022723"/>
    </source>
</evidence>
<dbReference type="AlphaFoldDB" id="A0A5B1BLK7"/>
<keyword evidence="4" id="KW-0411">Iron-sulfur</keyword>
<evidence type="ECO:0000313" key="7">
    <source>
        <dbReference type="Proteomes" id="UP000324701"/>
    </source>
</evidence>
<dbReference type="GO" id="GO:0005737">
    <property type="term" value="C:cytoplasm"/>
    <property type="evidence" value="ECO:0007669"/>
    <property type="project" value="UniProtKB-ARBA"/>
</dbReference>
<feature type="domain" description="Iron-binding zinc finger CDGSH type" evidence="5">
    <location>
        <begin position="17"/>
        <end position="61"/>
    </location>
</feature>
<dbReference type="SMART" id="SM00704">
    <property type="entry name" value="ZnF_CDGSH"/>
    <property type="match status" value="1"/>
</dbReference>
<name>A0A5B1BLK7_MYCSI</name>
<organism evidence="6 7">
    <name type="scientific">Mycobacterium simiae</name>
    <name type="common">Mycobacterium habana</name>
    <dbReference type="NCBI Taxonomy" id="1784"/>
    <lineage>
        <taxon>Bacteria</taxon>
        <taxon>Bacillati</taxon>
        <taxon>Actinomycetota</taxon>
        <taxon>Actinomycetes</taxon>
        <taxon>Mycobacteriales</taxon>
        <taxon>Mycobacteriaceae</taxon>
        <taxon>Mycobacterium</taxon>
        <taxon>Mycobacterium simiae complex</taxon>
    </lineage>
</organism>
<keyword evidence="3" id="KW-0408">Iron</keyword>
<evidence type="ECO:0000256" key="4">
    <source>
        <dbReference type="ARBA" id="ARBA00023014"/>
    </source>
</evidence>
<evidence type="ECO:0000259" key="5">
    <source>
        <dbReference type="SMART" id="SM00704"/>
    </source>
</evidence>
<dbReference type="GO" id="GO:0051537">
    <property type="term" value="F:2 iron, 2 sulfur cluster binding"/>
    <property type="evidence" value="ECO:0007669"/>
    <property type="project" value="UniProtKB-KW"/>
</dbReference>
<dbReference type="GO" id="GO:0046872">
    <property type="term" value="F:metal ion binding"/>
    <property type="evidence" value="ECO:0007669"/>
    <property type="project" value="UniProtKB-KW"/>
</dbReference>
<evidence type="ECO:0000256" key="3">
    <source>
        <dbReference type="ARBA" id="ARBA00023004"/>
    </source>
</evidence>
<dbReference type="Pfam" id="PF09360">
    <property type="entry name" value="zf-CDGSH"/>
    <property type="match status" value="1"/>
</dbReference>
<accession>A0A5B1BLK7</accession>
<protein>
    <submittedName>
        <fullName evidence="6">CDGSH iron-sulfur domain-containing protein</fullName>
    </submittedName>
</protein>
<reference evidence="6 7" key="1">
    <citation type="submission" date="2019-09" db="EMBL/GenBank/DDBJ databases">
        <title>Report of infection by Mycobacterium simiae a patient suffering from pulmonary tuberculosis.</title>
        <authorList>
            <person name="Mohanty P.S."/>
            <person name="Bansal A.K."/>
            <person name="Singh H."/>
            <person name="Sharma S."/>
            <person name="Patil S.A."/>
            <person name="Upadhaya P."/>
            <person name="Singh P.K."/>
            <person name="Kumar D."/>
            <person name="Kumar S."/>
            <person name="Singh R.K."/>
            <person name="Chaudhary B."/>
        </authorList>
    </citation>
    <scope>NUCLEOTIDE SEQUENCE [LARGE SCALE GENOMIC DNA]</scope>
    <source>
        <strain evidence="6 7">JAL-560-SIM</strain>
    </source>
</reference>